<keyword evidence="1 3" id="KW-0479">Metal-binding</keyword>
<dbReference type="InterPro" id="IPR001130">
    <property type="entry name" value="TatD-like"/>
</dbReference>
<protein>
    <submittedName>
        <fullName evidence="4">TatD DNase family protein</fullName>
    </submittedName>
</protein>
<accession>A0AA45HJK5</accession>
<dbReference type="CDD" id="cd01310">
    <property type="entry name" value="TatD_DNAse"/>
    <property type="match status" value="1"/>
</dbReference>
<dbReference type="InterPro" id="IPR015991">
    <property type="entry name" value="TatD/YcfH-like"/>
</dbReference>
<gene>
    <name evidence="4" type="ORF">C7380_103186</name>
</gene>
<dbReference type="GO" id="GO:0046872">
    <property type="term" value="F:metal ion binding"/>
    <property type="evidence" value="ECO:0007669"/>
    <property type="project" value="UniProtKB-KW"/>
</dbReference>
<feature type="binding site" evidence="3">
    <location>
        <position position="9"/>
    </location>
    <ligand>
        <name>a divalent metal cation</name>
        <dbReference type="ChEBI" id="CHEBI:60240"/>
        <label>1</label>
    </ligand>
</feature>
<reference evidence="4 5" key="1">
    <citation type="submission" date="2018-05" db="EMBL/GenBank/DDBJ databases">
        <title>Genomic Encyclopedia of Type Strains, Phase IV (KMG-IV): sequencing the most valuable type-strain genomes for metagenomic binning, comparative biology and taxonomic classification.</title>
        <authorList>
            <person name="Goeker M."/>
        </authorList>
    </citation>
    <scope>NUCLEOTIDE SEQUENCE [LARGE SCALE GENOMIC DNA]</scope>
    <source>
        <strain evidence="4 5">DSM 24906</strain>
    </source>
</reference>
<dbReference type="PANTHER" id="PTHR46124">
    <property type="entry name" value="D-AMINOACYL-TRNA DEACYLASE"/>
    <property type="match status" value="1"/>
</dbReference>
<keyword evidence="2" id="KW-0378">Hydrolase</keyword>
<dbReference type="NCBIfam" id="TIGR00010">
    <property type="entry name" value="YchF/TatD family DNA exonuclease"/>
    <property type="match status" value="1"/>
</dbReference>
<dbReference type="GO" id="GO:0005829">
    <property type="term" value="C:cytosol"/>
    <property type="evidence" value="ECO:0007669"/>
    <property type="project" value="TreeGrafter"/>
</dbReference>
<dbReference type="RefSeq" id="WP_109604117.1">
    <property type="nucleotide sequence ID" value="NZ_QGGI01000003.1"/>
</dbReference>
<evidence type="ECO:0000256" key="1">
    <source>
        <dbReference type="ARBA" id="ARBA00022723"/>
    </source>
</evidence>
<feature type="binding site" evidence="3">
    <location>
        <position position="202"/>
    </location>
    <ligand>
        <name>a divalent metal cation</name>
        <dbReference type="ChEBI" id="CHEBI:60240"/>
        <label>1</label>
    </ligand>
</feature>
<name>A0AA45HJK5_9BACT</name>
<dbReference type="Proteomes" id="UP000245921">
    <property type="component" value="Unassembled WGS sequence"/>
</dbReference>
<dbReference type="GO" id="GO:0004536">
    <property type="term" value="F:DNA nuclease activity"/>
    <property type="evidence" value="ECO:0007669"/>
    <property type="project" value="InterPro"/>
</dbReference>
<evidence type="ECO:0000313" key="4">
    <source>
        <dbReference type="EMBL" id="PWJ96005.1"/>
    </source>
</evidence>
<evidence type="ECO:0000256" key="2">
    <source>
        <dbReference type="ARBA" id="ARBA00022801"/>
    </source>
</evidence>
<dbReference type="FunFam" id="3.20.20.140:FF:000005">
    <property type="entry name" value="TatD family hydrolase"/>
    <property type="match status" value="1"/>
</dbReference>
<feature type="binding site" evidence="3">
    <location>
        <position position="92"/>
    </location>
    <ligand>
        <name>a divalent metal cation</name>
        <dbReference type="ChEBI" id="CHEBI:60240"/>
        <label>1</label>
    </ligand>
</feature>
<dbReference type="Gene3D" id="3.20.20.140">
    <property type="entry name" value="Metal-dependent hydrolases"/>
    <property type="match status" value="1"/>
</dbReference>
<dbReference type="Pfam" id="PF01026">
    <property type="entry name" value="TatD_DNase"/>
    <property type="match status" value="1"/>
</dbReference>
<evidence type="ECO:0000256" key="3">
    <source>
        <dbReference type="PIRSR" id="PIRSR005902-1"/>
    </source>
</evidence>
<feature type="binding site" evidence="3">
    <location>
        <position position="152"/>
    </location>
    <ligand>
        <name>a divalent metal cation</name>
        <dbReference type="ChEBI" id="CHEBI:60240"/>
        <label>2</label>
    </ligand>
</feature>
<proteinExistence type="predicted"/>
<organism evidence="4 5">
    <name type="scientific">Oceanotoga teriensis</name>
    <dbReference type="NCBI Taxonomy" id="515440"/>
    <lineage>
        <taxon>Bacteria</taxon>
        <taxon>Thermotogati</taxon>
        <taxon>Thermotogota</taxon>
        <taxon>Thermotogae</taxon>
        <taxon>Petrotogales</taxon>
        <taxon>Petrotogaceae</taxon>
        <taxon>Oceanotoga</taxon>
    </lineage>
</organism>
<feature type="binding site" evidence="3">
    <location>
        <position position="7"/>
    </location>
    <ligand>
        <name>a divalent metal cation</name>
        <dbReference type="ChEBI" id="CHEBI:60240"/>
        <label>1</label>
    </ligand>
</feature>
<keyword evidence="5" id="KW-1185">Reference proteome</keyword>
<dbReference type="PANTHER" id="PTHR46124:SF2">
    <property type="entry name" value="D-AMINOACYL-TRNA DEACYLASE"/>
    <property type="match status" value="1"/>
</dbReference>
<feature type="binding site" evidence="3">
    <location>
        <position position="127"/>
    </location>
    <ligand>
        <name>a divalent metal cation</name>
        <dbReference type="ChEBI" id="CHEBI:60240"/>
        <label>2</label>
    </ligand>
</feature>
<comment type="caution">
    <text evidence="4">The sequence shown here is derived from an EMBL/GenBank/DDBJ whole genome shotgun (WGS) entry which is preliminary data.</text>
</comment>
<dbReference type="InterPro" id="IPR032466">
    <property type="entry name" value="Metal_Hydrolase"/>
</dbReference>
<dbReference type="SUPFAM" id="SSF51556">
    <property type="entry name" value="Metallo-dependent hydrolases"/>
    <property type="match status" value="1"/>
</dbReference>
<dbReference type="PIRSF" id="PIRSF005902">
    <property type="entry name" value="DNase_TatD"/>
    <property type="match status" value="1"/>
</dbReference>
<dbReference type="EMBL" id="QGGI01000003">
    <property type="protein sequence ID" value="PWJ96005.1"/>
    <property type="molecule type" value="Genomic_DNA"/>
</dbReference>
<dbReference type="AlphaFoldDB" id="A0AA45HJK5"/>
<evidence type="ECO:0000313" key="5">
    <source>
        <dbReference type="Proteomes" id="UP000245921"/>
    </source>
</evidence>
<sequence length="253" mass="29839">MKFIDTHCHVTLENFDEDREDLLKIMEEELEFFIEVAIDMKSSEYLYQYSKNFKNGFITVGVHPTETENFNYDSIEQLKLFLPCEKVIAIGEIGLDFHWDTDRNKQYKALEMQLELAKNYDIPVIFHVRDAYKEMYDFLNKSKFSDLKGVVHCFSGNYEIAKKFLNLGYYLGFDGPITYPKNEELRETIKNIPIDRILFETDSPFLPPKPFRGKRNDPLKVSYVYEKAADVLNINIEELKSIVFQNAKKLFDI</sequence>
<dbReference type="GO" id="GO:0016788">
    <property type="term" value="F:hydrolase activity, acting on ester bonds"/>
    <property type="evidence" value="ECO:0007669"/>
    <property type="project" value="InterPro"/>
</dbReference>